<name>A0ABS6WUL8_9BACT</name>
<dbReference type="Proteomes" id="UP000826188">
    <property type="component" value="Unassembled WGS sequence"/>
</dbReference>
<organism evidence="1 2">
    <name type="scientific">Hymenobacter profundi</name>
    <dbReference type="NCBI Taxonomy" id="1982110"/>
    <lineage>
        <taxon>Bacteria</taxon>
        <taxon>Pseudomonadati</taxon>
        <taxon>Bacteroidota</taxon>
        <taxon>Cytophagia</taxon>
        <taxon>Cytophagales</taxon>
        <taxon>Hymenobacteraceae</taxon>
        <taxon>Hymenobacter</taxon>
    </lineage>
</organism>
<dbReference type="EMBL" id="JAHWGL010000003">
    <property type="protein sequence ID" value="MBW3127270.1"/>
    <property type="molecule type" value="Genomic_DNA"/>
</dbReference>
<dbReference type="RefSeq" id="WP_219156438.1">
    <property type="nucleotide sequence ID" value="NZ_JAHWGL010000003.1"/>
</dbReference>
<comment type="caution">
    <text evidence="1">The sequence shown here is derived from an EMBL/GenBank/DDBJ whole genome shotgun (WGS) entry which is preliminary data.</text>
</comment>
<keyword evidence="2" id="KW-1185">Reference proteome</keyword>
<reference evidence="1 2" key="1">
    <citation type="submission" date="2021-07" db="EMBL/GenBank/DDBJ databases">
        <title>Hymenobacter profundi sp. nov., isolated from deep-sea water.</title>
        <authorList>
            <person name="Kim M.K."/>
        </authorList>
    </citation>
    <scope>NUCLEOTIDE SEQUENCE [LARGE SCALE GENOMIC DNA]</scope>
    <source>
        <strain evidence="1 2">M2</strain>
    </source>
</reference>
<sequence length="247" mass="26074">MARQTGVIQISGTVGGVVFAKDGTVRQKQGSNKSQFNSSASMQRVRENASEFATAAKAGKLLRDALRRVVAQASDRLMVSRLAQKMKQVLNLDEDSDRGGRQILAENLTMLLGFDFNAGSALSSTYYGRYDAALDRAAGNHTVSLGEMNPARDIAAPQGATHYRVTGAVSTVNFETGAFNSVDASTAEVPLSNALRPAEVLNLVLPVGSADDALVVAVGIDFYQSVNGKLYPLNSNAYNALSVVAVG</sequence>
<gene>
    <name evidence="1" type="ORF">KYK14_01790</name>
</gene>
<evidence type="ECO:0000313" key="1">
    <source>
        <dbReference type="EMBL" id="MBW3127270.1"/>
    </source>
</evidence>
<proteinExistence type="predicted"/>
<accession>A0ABS6WUL8</accession>
<protein>
    <recommendedName>
        <fullName evidence="3">Flagellin N-terminal domain-containing protein</fullName>
    </recommendedName>
</protein>
<evidence type="ECO:0008006" key="3">
    <source>
        <dbReference type="Google" id="ProtNLM"/>
    </source>
</evidence>
<evidence type="ECO:0000313" key="2">
    <source>
        <dbReference type="Proteomes" id="UP000826188"/>
    </source>
</evidence>